<evidence type="ECO:0000313" key="3">
    <source>
        <dbReference type="Proteomes" id="UP000176583"/>
    </source>
</evidence>
<evidence type="ECO:0000256" key="1">
    <source>
        <dbReference type="SAM" id="Phobius"/>
    </source>
</evidence>
<protein>
    <submittedName>
        <fullName evidence="2">Uncharacterized protein</fullName>
    </submittedName>
</protein>
<dbReference type="Proteomes" id="UP000176583">
    <property type="component" value="Unassembled WGS sequence"/>
</dbReference>
<gene>
    <name evidence="2" type="ORF">A2V54_02015</name>
</gene>
<organism evidence="2 3">
    <name type="scientific">candidate division WWE3 bacterium RBG_19FT_COMBO_53_11</name>
    <dbReference type="NCBI Taxonomy" id="1802613"/>
    <lineage>
        <taxon>Bacteria</taxon>
        <taxon>Katanobacteria</taxon>
    </lineage>
</organism>
<dbReference type="EMBL" id="MEUW01000018">
    <property type="protein sequence ID" value="OGC44526.1"/>
    <property type="molecule type" value="Genomic_DNA"/>
</dbReference>
<proteinExistence type="predicted"/>
<keyword evidence="1" id="KW-1133">Transmembrane helix</keyword>
<dbReference type="STRING" id="1802613.A2V54_02015"/>
<keyword evidence="1" id="KW-0812">Transmembrane</keyword>
<accession>A0A1F4UHX3</accession>
<name>A0A1F4UHX3_UNCKA</name>
<evidence type="ECO:0000313" key="2">
    <source>
        <dbReference type="EMBL" id="OGC44526.1"/>
    </source>
</evidence>
<sequence>MFYINWKKNGYVMLVSVLVIGAIGVAVGVSLILLGLSASRTSFSLEQSNQTKALANACAEKALQQIKDLPSFSGTNNLALGQGNCTYTVIAGSGENRTIEASGNVDTIIRRVKITIDQINPTINIISWQEVSEF</sequence>
<reference evidence="2 3" key="1">
    <citation type="journal article" date="2016" name="Nat. Commun.">
        <title>Thousands of microbial genomes shed light on interconnected biogeochemical processes in an aquifer system.</title>
        <authorList>
            <person name="Anantharaman K."/>
            <person name="Brown C.T."/>
            <person name="Hug L.A."/>
            <person name="Sharon I."/>
            <person name="Castelle C.J."/>
            <person name="Probst A.J."/>
            <person name="Thomas B.C."/>
            <person name="Singh A."/>
            <person name="Wilkins M.J."/>
            <person name="Karaoz U."/>
            <person name="Brodie E.L."/>
            <person name="Williams K.H."/>
            <person name="Hubbard S.S."/>
            <person name="Banfield J.F."/>
        </authorList>
    </citation>
    <scope>NUCLEOTIDE SEQUENCE [LARGE SCALE GENOMIC DNA]</scope>
</reference>
<keyword evidence="1" id="KW-0472">Membrane</keyword>
<feature type="transmembrane region" description="Helical" evidence="1">
    <location>
        <begin position="12"/>
        <end position="36"/>
    </location>
</feature>
<comment type="caution">
    <text evidence="2">The sequence shown here is derived from an EMBL/GenBank/DDBJ whole genome shotgun (WGS) entry which is preliminary data.</text>
</comment>
<dbReference type="AlphaFoldDB" id="A0A1F4UHX3"/>